<evidence type="ECO:0000313" key="6">
    <source>
        <dbReference type="Proteomes" id="UP001645038"/>
    </source>
</evidence>
<dbReference type="PANTHER" id="PTHR45138:SF9">
    <property type="entry name" value="DIGUANYLATE CYCLASE DGCM-RELATED"/>
    <property type="match status" value="1"/>
</dbReference>
<dbReference type="InterPro" id="IPR043128">
    <property type="entry name" value="Rev_trsase/Diguanyl_cyclase"/>
</dbReference>
<keyword evidence="3" id="KW-0812">Transmembrane</keyword>
<dbReference type="InterPro" id="IPR050469">
    <property type="entry name" value="Diguanylate_Cyclase"/>
</dbReference>
<feature type="transmembrane region" description="Helical" evidence="3">
    <location>
        <begin position="39"/>
        <end position="59"/>
    </location>
</feature>
<feature type="domain" description="GGDEF" evidence="4">
    <location>
        <begin position="253"/>
        <end position="389"/>
    </location>
</feature>
<keyword evidence="3" id="KW-1133">Transmembrane helix</keyword>
<dbReference type="SMART" id="SM00267">
    <property type="entry name" value="GGDEF"/>
    <property type="match status" value="1"/>
</dbReference>
<protein>
    <recommendedName>
        <fullName evidence="1">diguanylate cyclase</fullName>
        <ecNumber evidence="1">2.7.7.65</ecNumber>
    </recommendedName>
</protein>
<organism evidence="5 6">
    <name type="scientific">Halomonas colorata</name>
    <dbReference type="NCBI Taxonomy" id="2742615"/>
    <lineage>
        <taxon>Bacteria</taxon>
        <taxon>Pseudomonadati</taxon>
        <taxon>Pseudomonadota</taxon>
        <taxon>Gammaproteobacteria</taxon>
        <taxon>Oceanospirillales</taxon>
        <taxon>Halomonadaceae</taxon>
        <taxon>Halomonas</taxon>
    </lineage>
</organism>
<feature type="transmembrane region" description="Helical" evidence="3">
    <location>
        <begin position="146"/>
        <end position="164"/>
    </location>
</feature>
<feature type="transmembrane region" description="Helical" evidence="3">
    <location>
        <begin position="120"/>
        <end position="139"/>
    </location>
</feature>
<accession>A0ABR9FUX6</accession>
<gene>
    <name evidence="5" type="ORF">EI547_03085</name>
</gene>
<dbReference type="NCBIfam" id="TIGR00254">
    <property type="entry name" value="GGDEF"/>
    <property type="match status" value="1"/>
</dbReference>
<name>A0ABR9FUX6_9GAMM</name>
<dbReference type="Pfam" id="PF00990">
    <property type="entry name" value="GGDEF"/>
    <property type="match status" value="1"/>
</dbReference>
<dbReference type="RefSeq" id="WP_192536936.1">
    <property type="nucleotide sequence ID" value="NZ_RRZB01000005.1"/>
</dbReference>
<keyword evidence="6" id="KW-1185">Reference proteome</keyword>
<dbReference type="EMBL" id="RRZB01000005">
    <property type="protein sequence ID" value="MBE0462444.1"/>
    <property type="molecule type" value="Genomic_DNA"/>
</dbReference>
<dbReference type="Gene3D" id="3.30.70.270">
    <property type="match status" value="1"/>
</dbReference>
<comment type="caution">
    <text evidence="5">The sequence shown here is derived from an EMBL/GenBank/DDBJ whole genome shotgun (WGS) entry which is preliminary data.</text>
</comment>
<dbReference type="EC" id="2.7.7.65" evidence="1"/>
<dbReference type="Proteomes" id="UP001645038">
    <property type="component" value="Unassembled WGS sequence"/>
</dbReference>
<evidence type="ECO:0000259" key="4">
    <source>
        <dbReference type="PROSITE" id="PS50887"/>
    </source>
</evidence>
<evidence type="ECO:0000256" key="1">
    <source>
        <dbReference type="ARBA" id="ARBA00012528"/>
    </source>
</evidence>
<feature type="transmembrane region" description="Helical" evidence="3">
    <location>
        <begin position="170"/>
        <end position="190"/>
    </location>
</feature>
<evidence type="ECO:0000256" key="2">
    <source>
        <dbReference type="ARBA" id="ARBA00034247"/>
    </source>
</evidence>
<dbReference type="InterPro" id="IPR000160">
    <property type="entry name" value="GGDEF_dom"/>
</dbReference>
<dbReference type="PROSITE" id="PS50887">
    <property type="entry name" value="GGDEF"/>
    <property type="match status" value="1"/>
</dbReference>
<feature type="transmembrane region" description="Helical" evidence="3">
    <location>
        <begin position="65"/>
        <end position="83"/>
    </location>
</feature>
<reference evidence="5 6" key="1">
    <citation type="submission" date="2020-07" db="EMBL/GenBank/DDBJ databases">
        <title>Halophilic bacteria isolated from french cheeses.</title>
        <authorList>
            <person name="Kothe C.I."/>
            <person name="Farah-Kraiem B."/>
            <person name="Renault P."/>
            <person name="Dridi B."/>
        </authorList>
    </citation>
    <scope>NUCLEOTIDE SEQUENCE [LARGE SCALE GENOMIC DNA]</scope>
    <source>
        <strain evidence="5 6">FME20</strain>
    </source>
</reference>
<keyword evidence="3" id="KW-0472">Membrane</keyword>
<sequence>MYRFSVYYQQLSQRLGNVTVRDLYDSDRHDERLRSLKRITVWLATFYFSYTLVDINLLPDITLRSVLLRGLIVGPPTIMLFAYYQRSVSIRRKELAGVCQACLGTLVWCAVLLGSNDPNVLNYFYAGLVFFLVLTIVITPPFEYSLYGSLFVFACLYTTIWFLEGANARYVLHHLSVGMPVLVLSLMANYRFSAESLRLYLEKVSVEQLREELAARNAELERISCIDPLTDLANRRALALRAKALKRNVSASRRVAIILIDVDNFKAYNDYYGHNEGDSCLCAVANALRSACDTNDVVCRYGGEEFLVLHPNETSSFKSSLLLAESIRQYVIDIAIPHQPTNGIVSVSVGVCCGSLDGSTSLQTLIKSADEALYQAKREGRNRVCHNIHSATCPPLAPGETMNPL</sequence>
<dbReference type="InterPro" id="IPR029787">
    <property type="entry name" value="Nucleotide_cyclase"/>
</dbReference>
<dbReference type="PANTHER" id="PTHR45138">
    <property type="entry name" value="REGULATORY COMPONENTS OF SENSORY TRANSDUCTION SYSTEM"/>
    <property type="match status" value="1"/>
</dbReference>
<evidence type="ECO:0000313" key="5">
    <source>
        <dbReference type="EMBL" id="MBE0462444.1"/>
    </source>
</evidence>
<dbReference type="CDD" id="cd01949">
    <property type="entry name" value="GGDEF"/>
    <property type="match status" value="1"/>
</dbReference>
<evidence type="ECO:0000256" key="3">
    <source>
        <dbReference type="SAM" id="Phobius"/>
    </source>
</evidence>
<dbReference type="SUPFAM" id="SSF55073">
    <property type="entry name" value="Nucleotide cyclase"/>
    <property type="match status" value="1"/>
</dbReference>
<comment type="catalytic activity">
    <reaction evidence="2">
        <text>2 GTP = 3',3'-c-di-GMP + 2 diphosphate</text>
        <dbReference type="Rhea" id="RHEA:24898"/>
        <dbReference type="ChEBI" id="CHEBI:33019"/>
        <dbReference type="ChEBI" id="CHEBI:37565"/>
        <dbReference type="ChEBI" id="CHEBI:58805"/>
        <dbReference type="EC" id="2.7.7.65"/>
    </reaction>
</comment>
<proteinExistence type="predicted"/>